<keyword evidence="2" id="KW-1185">Reference proteome</keyword>
<protein>
    <submittedName>
        <fullName evidence="1">Uncharacterized protein</fullName>
    </submittedName>
</protein>
<name>A0A4Y2WQQ0_ARAVE</name>
<gene>
    <name evidence="1" type="ORF">AVEN_153748_1</name>
</gene>
<sequence length="90" mass="10136">MMTAVADRQRPSLSRMWRVCYVAEATVSCNAFASGRSTVTDDGRITTSIIDTNVTVVDAMIREDRRVRLPLRIAIEPEETPPWAEFLYTG</sequence>
<accession>A0A4Y2WQQ0</accession>
<dbReference type="Proteomes" id="UP000499080">
    <property type="component" value="Unassembled WGS sequence"/>
</dbReference>
<evidence type="ECO:0000313" key="1">
    <source>
        <dbReference type="EMBL" id="GBO39783.1"/>
    </source>
</evidence>
<reference evidence="1 2" key="1">
    <citation type="journal article" date="2019" name="Sci. Rep.">
        <title>Orb-weaving spider Araneus ventricosus genome elucidates the spidroin gene catalogue.</title>
        <authorList>
            <person name="Kono N."/>
            <person name="Nakamura H."/>
            <person name="Ohtoshi R."/>
            <person name="Moran D.A.P."/>
            <person name="Shinohara A."/>
            <person name="Yoshida Y."/>
            <person name="Fujiwara M."/>
            <person name="Mori M."/>
            <person name="Tomita M."/>
            <person name="Arakawa K."/>
        </authorList>
    </citation>
    <scope>NUCLEOTIDE SEQUENCE [LARGE SCALE GENOMIC DNA]</scope>
</reference>
<dbReference type="AlphaFoldDB" id="A0A4Y2WQQ0"/>
<comment type="caution">
    <text evidence="1">The sequence shown here is derived from an EMBL/GenBank/DDBJ whole genome shotgun (WGS) entry which is preliminary data.</text>
</comment>
<dbReference type="EMBL" id="BGPR01064875">
    <property type="protein sequence ID" value="GBO39783.1"/>
    <property type="molecule type" value="Genomic_DNA"/>
</dbReference>
<proteinExistence type="predicted"/>
<evidence type="ECO:0000313" key="2">
    <source>
        <dbReference type="Proteomes" id="UP000499080"/>
    </source>
</evidence>
<organism evidence="1 2">
    <name type="scientific">Araneus ventricosus</name>
    <name type="common">Orbweaver spider</name>
    <name type="synonym">Epeira ventricosa</name>
    <dbReference type="NCBI Taxonomy" id="182803"/>
    <lineage>
        <taxon>Eukaryota</taxon>
        <taxon>Metazoa</taxon>
        <taxon>Ecdysozoa</taxon>
        <taxon>Arthropoda</taxon>
        <taxon>Chelicerata</taxon>
        <taxon>Arachnida</taxon>
        <taxon>Araneae</taxon>
        <taxon>Araneomorphae</taxon>
        <taxon>Entelegynae</taxon>
        <taxon>Araneoidea</taxon>
        <taxon>Araneidae</taxon>
        <taxon>Araneus</taxon>
    </lineage>
</organism>